<reference evidence="2 3" key="1">
    <citation type="submission" date="2020-08" db="EMBL/GenBank/DDBJ databases">
        <title>Sequencing the genomes of 1000 actinobacteria strains.</title>
        <authorList>
            <person name="Klenk H.-P."/>
        </authorList>
    </citation>
    <scope>NUCLEOTIDE SEQUENCE [LARGE SCALE GENOMIC DNA]</scope>
    <source>
        <strain evidence="2 3">DSM 24947</strain>
    </source>
</reference>
<accession>A0A7W7BNJ7</accession>
<organism evidence="2 3">
    <name type="scientific">Microbacterium marinum</name>
    <dbReference type="NCBI Taxonomy" id="421115"/>
    <lineage>
        <taxon>Bacteria</taxon>
        <taxon>Bacillati</taxon>
        <taxon>Actinomycetota</taxon>
        <taxon>Actinomycetes</taxon>
        <taxon>Micrococcales</taxon>
        <taxon>Microbacteriaceae</taxon>
        <taxon>Microbacterium</taxon>
    </lineage>
</organism>
<evidence type="ECO:0000256" key="1">
    <source>
        <dbReference type="SAM" id="MobiDB-lite"/>
    </source>
</evidence>
<dbReference type="EMBL" id="JACHMD010000001">
    <property type="protein sequence ID" value="MBB4665939.1"/>
    <property type="molecule type" value="Genomic_DNA"/>
</dbReference>
<feature type="region of interest" description="Disordered" evidence="1">
    <location>
        <begin position="18"/>
        <end position="40"/>
    </location>
</feature>
<proteinExistence type="predicted"/>
<dbReference type="RefSeq" id="WP_281385732.1">
    <property type="nucleotide sequence ID" value="NZ_JACHMD010000001.1"/>
</dbReference>
<dbReference type="Proteomes" id="UP000573729">
    <property type="component" value="Unassembled WGS sequence"/>
</dbReference>
<evidence type="ECO:0000313" key="2">
    <source>
        <dbReference type="EMBL" id="MBB4665939.1"/>
    </source>
</evidence>
<protein>
    <submittedName>
        <fullName evidence="2">Uncharacterized protein</fullName>
    </submittedName>
</protein>
<name>A0A7W7BNJ7_9MICO</name>
<evidence type="ECO:0000313" key="3">
    <source>
        <dbReference type="Proteomes" id="UP000573729"/>
    </source>
</evidence>
<sequence length="40" mass="3967">MVGCVVISGLVTPALGSTAVGSDAPSHSEHQLVFPGHDGH</sequence>
<gene>
    <name evidence="2" type="ORF">BKA24_000648</name>
</gene>
<keyword evidence="3" id="KW-1185">Reference proteome</keyword>
<comment type="caution">
    <text evidence="2">The sequence shown here is derived from an EMBL/GenBank/DDBJ whole genome shotgun (WGS) entry which is preliminary data.</text>
</comment>
<dbReference type="AlphaFoldDB" id="A0A7W7BNJ7"/>